<dbReference type="NCBIfam" id="TIGR00231">
    <property type="entry name" value="small_GTP"/>
    <property type="match status" value="2"/>
</dbReference>
<organism evidence="13 14">
    <name type="scientific">Paenibacillus whitsoniae</name>
    <dbReference type="NCBI Taxonomy" id="2496558"/>
    <lineage>
        <taxon>Bacteria</taxon>
        <taxon>Bacillati</taxon>
        <taxon>Bacillota</taxon>
        <taxon>Bacilli</taxon>
        <taxon>Bacillales</taxon>
        <taxon>Paenibacillaceae</taxon>
        <taxon>Paenibacillus</taxon>
    </lineage>
</organism>
<dbReference type="FunFam" id="3.30.300.20:FF:000004">
    <property type="entry name" value="GTPase Der"/>
    <property type="match status" value="1"/>
</dbReference>
<reference evidence="13 14" key="1">
    <citation type="submission" date="2018-12" db="EMBL/GenBank/DDBJ databases">
        <title>Bacillus ochoae sp. nov., Paenibacillus whitsoniae sp. nov., Paenibacillus spiritus sp. nov. Isolated from the Mars Exploration Rover during spacecraft assembly.</title>
        <authorList>
            <person name="Seuylemezian A."/>
            <person name="Vaishampayan P."/>
        </authorList>
    </citation>
    <scope>NUCLEOTIDE SEQUENCE [LARGE SCALE GENOMIC DNA]</scope>
    <source>
        <strain evidence="13 14">MER 54</strain>
    </source>
</reference>
<dbReference type="GO" id="GO:0043022">
    <property type="term" value="F:ribosome binding"/>
    <property type="evidence" value="ECO:0007669"/>
    <property type="project" value="TreeGrafter"/>
</dbReference>
<sequence>MARPVLAIVGRPNVGKSTIFNRIVGDRLAIVEDKPGVTRDRLYGVGEWLDTSFSVIDTGGIEIEGEDAIMKSVRVQAELAIEEADVIVFMVDAKAGVTPSDEEVAQLLFRSKKPVVLAVNKVDNLARQDDIYEFYSLGFGDPVAISGSHGIGIGDLLEAVCHLFPDKKDEEYGDEVIKFALIGRPNVGKSSMTNAILGEERVIVSEVAGTTRDAIDTPFERDGQKFVIIDTAGMRKRGKVYENTEKYSVMRAMKAIERADVILVVIDGKDGIIDQDKHIAGYAHEAGKAVIIVVNKWDIVEKDDKTMQQFTQTIRDHFLFLSYAPVVFVSAKTTQRLHKLLPVIIQVAENHALRVQTHLLNDVISDAVAFTPPPTDKGKRLRINYATQVAVKPPVFVLFVNEPELMHFSYERYLDNKIRAAFGFEGTPIRILSRRKSSDKE</sequence>
<proteinExistence type="inferred from homology"/>
<feature type="binding site" evidence="9">
    <location>
        <begin position="183"/>
        <end position="190"/>
    </location>
    <ligand>
        <name>GTP</name>
        <dbReference type="ChEBI" id="CHEBI:37565"/>
        <label>2</label>
    </ligand>
</feature>
<dbReference type="PANTHER" id="PTHR43834">
    <property type="entry name" value="GTPASE DER"/>
    <property type="match status" value="1"/>
</dbReference>
<dbReference type="InterPro" id="IPR016484">
    <property type="entry name" value="GTPase_Der"/>
</dbReference>
<dbReference type="RefSeq" id="WP_126140558.1">
    <property type="nucleotide sequence ID" value="NZ_RXHU01000018.1"/>
</dbReference>
<comment type="function">
    <text evidence="8 9 11">GTPase that plays an essential role in the late steps of ribosome biogenesis.</text>
</comment>
<name>A0A430JHM1_9BACL</name>
<comment type="caution">
    <text evidence="13">The sequence shown here is derived from an EMBL/GenBank/DDBJ whole genome shotgun (WGS) entry which is preliminary data.</text>
</comment>
<keyword evidence="4 11" id="KW-0677">Repeat</keyword>
<keyword evidence="5 9" id="KW-0547">Nucleotide-binding</keyword>
<dbReference type="Proteomes" id="UP000276128">
    <property type="component" value="Unassembled WGS sequence"/>
</dbReference>
<dbReference type="OrthoDB" id="9805918at2"/>
<dbReference type="PRINTS" id="PR00326">
    <property type="entry name" value="GTP1OBG"/>
</dbReference>
<dbReference type="InterPro" id="IPR005225">
    <property type="entry name" value="Small_GTP-bd"/>
</dbReference>
<evidence type="ECO:0000256" key="7">
    <source>
        <dbReference type="ARBA" id="ARBA00032345"/>
    </source>
</evidence>
<dbReference type="PIRSF" id="PIRSF006485">
    <property type="entry name" value="GTP-binding_EngA"/>
    <property type="match status" value="1"/>
</dbReference>
<dbReference type="Gene3D" id="3.30.300.20">
    <property type="match status" value="1"/>
</dbReference>
<evidence type="ECO:0000256" key="8">
    <source>
        <dbReference type="ARBA" id="ARBA00053470"/>
    </source>
</evidence>
<evidence type="ECO:0000256" key="5">
    <source>
        <dbReference type="ARBA" id="ARBA00022741"/>
    </source>
</evidence>
<protein>
    <recommendedName>
        <fullName evidence="2 9">GTPase Der</fullName>
    </recommendedName>
    <alternativeName>
        <fullName evidence="7 9">GTP-binding protein EngA</fullName>
    </alternativeName>
</protein>
<comment type="similarity">
    <text evidence="1 9 10 11">Belongs to the TRAFAC class TrmE-Era-EngA-EngB-Septin-like GTPase superfamily. EngA (Der) GTPase family.</text>
</comment>
<dbReference type="CDD" id="cd01894">
    <property type="entry name" value="EngA1"/>
    <property type="match status" value="1"/>
</dbReference>
<dbReference type="InterPro" id="IPR031166">
    <property type="entry name" value="G_ENGA"/>
</dbReference>
<dbReference type="CDD" id="cd01895">
    <property type="entry name" value="EngA2"/>
    <property type="match status" value="1"/>
</dbReference>
<dbReference type="AlphaFoldDB" id="A0A430JHM1"/>
<dbReference type="InterPro" id="IPR032859">
    <property type="entry name" value="KH_dom-like"/>
</dbReference>
<accession>A0A430JHM1</accession>
<dbReference type="InterPro" id="IPR006073">
    <property type="entry name" value="GTP-bd"/>
</dbReference>
<dbReference type="GO" id="GO:0042254">
    <property type="term" value="P:ribosome biogenesis"/>
    <property type="evidence" value="ECO:0007669"/>
    <property type="project" value="UniProtKB-KW"/>
</dbReference>
<dbReference type="Gene3D" id="3.40.50.300">
    <property type="entry name" value="P-loop containing nucleotide triphosphate hydrolases"/>
    <property type="match status" value="2"/>
</dbReference>
<dbReference type="Pfam" id="PF14714">
    <property type="entry name" value="KH_dom-like"/>
    <property type="match status" value="1"/>
</dbReference>
<evidence type="ECO:0000256" key="11">
    <source>
        <dbReference type="RuleBase" id="RU004481"/>
    </source>
</evidence>
<dbReference type="InterPro" id="IPR015946">
    <property type="entry name" value="KH_dom-like_a/b"/>
</dbReference>
<dbReference type="InterPro" id="IPR027417">
    <property type="entry name" value="P-loop_NTPase"/>
</dbReference>
<dbReference type="PROSITE" id="PS51712">
    <property type="entry name" value="G_ENGA"/>
    <property type="match status" value="2"/>
</dbReference>
<dbReference type="Pfam" id="PF01926">
    <property type="entry name" value="MMR_HSR1"/>
    <property type="match status" value="2"/>
</dbReference>
<keyword evidence="6 9" id="KW-0342">GTP-binding</keyword>
<feature type="domain" description="EngA-type G" evidence="12">
    <location>
        <begin position="4"/>
        <end position="168"/>
    </location>
</feature>
<dbReference type="EMBL" id="RXHU01000018">
    <property type="protein sequence ID" value="RTE10476.1"/>
    <property type="molecule type" value="Genomic_DNA"/>
</dbReference>
<dbReference type="FunFam" id="3.40.50.300:FF:000040">
    <property type="entry name" value="GTPase Der"/>
    <property type="match status" value="1"/>
</dbReference>
<feature type="domain" description="EngA-type G" evidence="12">
    <location>
        <begin position="177"/>
        <end position="352"/>
    </location>
</feature>
<evidence type="ECO:0000259" key="12">
    <source>
        <dbReference type="PROSITE" id="PS51712"/>
    </source>
</evidence>
<feature type="binding site" evidence="9">
    <location>
        <begin position="57"/>
        <end position="61"/>
    </location>
    <ligand>
        <name>GTP</name>
        <dbReference type="ChEBI" id="CHEBI:37565"/>
        <label>1</label>
    </ligand>
</feature>
<gene>
    <name evidence="9" type="primary">der</name>
    <name evidence="13" type="ORF">EJQ19_07370</name>
</gene>
<evidence type="ECO:0000256" key="2">
    <source>
        <dbReference type="ARBA" id="ARBA00020953"/>
    </source>
</evidence>
<dbReference type="HAMAP" id="MF_00195">
    <property type="entry name" value="GTPase_Der"/>
    <property type="match status" value="1"/>
</dbReference>
<evidence type="ECO:0000256" key="6">
    <source>
        <dbReference type="ARBA" id="ARBA00023134"/>
    </source>
</evidence>
<evidence type="ECO:0000256" key="1">
    <source>
        <dbReference type="ARBA" id="ARBA00008279"/>
    </source>
</evidence>
<feature type="binding site" evidence="9">
    <location>
        <begin position="120"/>
        <end position="123"/>
    </location>
    <ligand>
        <name>GTP</name>
        <dbReference type="ChEBI" id="CHEBI:37565"/>
        <label>1</label>
    </ligand>
</feature>
<keyword evidence="3 9" id="KW-0690">Ribosome biogenesis</keyword>
<feature type="binding site" evidence="9">
    <location>
        <begin position="295"/>
        <end position="298"/>
    </location>
    <ligand>
        <name>GTP</name>
        <dbReference type="ChEBI" id="CHEBI:37565"/>
        <label>2</label>
    </ligand>
</feature>
<dbReference type="GO" id="GO:0005525">
    <property type="term" value="F:GTP binding"/>
    <property type="evidence" value="ECO:0007669"/>
    <property type="project" value="UniProtKB-UniRule"/>
</dbReference>
<evidence type="ECO:0000256" key="3">
    <source>
        <dbReference type="ARBA" id="ARBA00022517"/>
    </source>
</evidence>
<evidence type="ECO:0000313" key="14">
    <source>
        <dbReference type="Proteomes" id="UP000276128"/>
    </source>
</evidence>
<evidence type="ECO:0000256" key="9">
    <source>
        <dbReference type="HAMAP-Rule" id="MF_00195"/>
    </source>
</evidence>
<comment type="subunit">
    <text evidence="9">Associates with the 50S ribosomal subunit.</text>
</comment>
<dbReference type="SUPFAM" id="SSF52540">
    <property type="entry name" value="P-loop containing nucleoside triphosphate hydrolases"/>
    <property type="match status" value="2"/>
</dbReference>
<dbReference type="FunFam" id="3.40.50.300:FF:000057">
    <property type="entry name" value="GTPase Der"/>
    <property type="match status" value="1"/>
</dbReference>
<evidence type="ECO:0000256" key="4">
    <source>
        <dbReference type="ARBA" id="ARBA00022737"/>
    </source>
</evidence>
<dbReference type="NCBIfam" id="TIGR03594">
    <property type="entry name" value="GTPase_EngA"/>
    <property type="match status" value="1"/>
</dbReference>
<dbReference type="PANTHER" id="PTHR43834:SF6">
    <property type="entry name" value="GTPASE DER"/>
    <property type="match status" value="1"/>
</dbReference>
<feature type="binding site" evidence="9">
    <location>
        <begin position="10"/>
        <end position="17"/>
    </location>
    <ligand>
        <name>GTP</name>
        <dbReference type="ChEBI" id="CHEBI:37565"/>
        <label>1</label>
    </ligand>
</feature>
<evidence type="ECO:0000313" key="13">
    <source>
        <dbReference type="EMBL" id="RTE10476.1"/>
    </source>
</evidence>
<keyword evidence="14" id="KW-1185">Reference proteome</keyword>
<evidence type="ECO:0000256" key="10">
    <source>
        <dbReference type="PROSITE-ProRule" id="PRU01049"/>
    </source>
</evidence>
<feature type="binding site" evidence="9">
    <location>
        <begin position="230"/>
        <end position="234"/>
    </location>
    <ligand>
        <name>GTP</name>
        <dbReference type="ChEBI" id="CHEBI:37565"/>
        <label>2</label>
    </ligand>
</feature>